<name>A0A918LWN2_9ACTN</name>
<evidence type="ECO:0000313" key="2">
    <source>
        <dbReference type="Proteomes" id="UP000619486"/>
    </source>
</evidence>
<dbReference type="Proteomes" id="UP000619486">
    <property type="component" value="Unassembled WGS sequence"/>
</dbReference>
<organism evidence="1 2">
    <name type="scientific">Streptomyces purpureus</name>
    <dbReference type="NCBI Taxonomy" id="1951"/>
    <lineage>
        <taxon>Bacteria</taxon>
        <taxon>Bacillati</taxon>
        <taxon>Actinomycetota</taxon>
        <taxon>Actinomycetes</taxon>
        <taxon>Kitasatosporales</taxon>
        <taxon>Streptomycetaceae</taxon>
        <taxon>Streptomyces</taxon>
    </lineage>
</organism>
<reference evidence="1" key="1">
    <citation type="journal article" date="2014" name="Int. J. Syst. Evol. Microbiol.">
        <title>Complete genome sequence of Corynebacterium casei LMG S-19264T (=DSM 44701T), isolated from a smear-ripened cheese.</title>
        <authorList>
            <consortium name="US DOE Joint Genome Institute (JGI-PGF)"/>
            <person name="Walter F."/>
            <person name="Albersmeier A."/>
            <person name="Kalinowski J."/>
            <person name="Ruckert C."/>
        </authorList>
    </citation>
    <scope>NUCLEOTIDE SEQUENCE</scope>
    <source>
        <strain evidence="1">JCM 3172</strain>
    </source>
</reference>
<protein>
    <submittedName>
        <fullName evidence="1">Uncharacterized protein</fullName>
    </submittedName>
</protein>
<gene>
    <name evidence="1" type="ORF">GCM10014713_62530</name>
</gene>
<proteinExistence type="predicted"/>
<evidence type="ECO:0000313" key="1">
    <source>
        <dbReference type="EMBL" id="GGT60636.1"/>
    </source>
</evidence>
<comment type="caution">
    <text evidence="1">The sequence shown here is derived from an EMBL/GenBank/DDBJ whole genome shotgun (WGS) entry which is preliminary data.</text>
</comment>
<accession>A0A918LWN2</accession>
<keyword evidence="2" id="KW-1185">Reference proteome</keyword>
<dbReference type="EMBL" id="BMQQ01000037">
    <property type="protein sequence ID" value="GGT60636.1"/>
    <property type="molecule type" value="Genomic_DNA"/>
</dbReference>
<reference evidence="1" key="2">
    <citation type="submission" date="2020-09" db="EMBL/GenBank/DDBJ databases">
        <authorList>
            <person name="Sun Q."/>
            <person name="Ohkuma M."/>
        </authorList>
    </citation>
    <scope>NUCLEOTIDE SEQUENCE</scope>
    <source>
        <strain evidence="1">JCM 3172</strain>
    </source>
</reference>
<sequence>MEPVTLGRGEELAGFVGGEGFEASGPWGAGADVTGDVARDLLLADGVLQGGLEHGVDVGQGQRREPLGAA</sequence>
<dbReference type="AlphaFoldDB" id="A0A918LWN2"/>